<feature type="transmembrane region" description="Helical" evidence="8">
    <location>
        <begin position="41"/>
        <end position="60"/>
    </location>
</feature>
<evidence type="ECO:0000256" key="1">
    <source>
        <dbReference type="ARBA" id="ARBA00000971"/>
    </source>
</evidence>
<keyword evidence="3" id="KW-0732">Signal</keyword>
<dbReference type="Gene3D" id="1.10.4030.10">
    <property type="entry name" value="Porin chaperone SurA, peptide-binding domain"/>
    <property type="match status" value="1"/>
</dbReference>
<dbReference type="Gene3D" id="3.10.50.40">
    <property type="match status" value="1"/>
</dbReference>
<keyword evidence="8" id="KW-0812">Transmembrane</keyword>
<feature type="compositionally biased region" description="Basic and acidic residues" evidence="7">
    <location>
        <begin position="1"/>
        <end position="15"/>
    </location>
</feature>
<feature type="domain" description="PpiC" evidence="9">
    <location>
        <begin position="230"/>
        <end position="320"/>
    </location>
</feature>
<feature type="region of interest" description="Disordered" evidence="7">
    <location>
        <begin position="1"/>
        <end position="28"/>
    </location>
</feature>
<evidence type="ECO:0000313" key="10">
    <source>
        <dbReference type="EMBL" id="OGL47513.1"/>
    </source>
</evidence>
<dbReference type="Pfam" id="PF13616">
    <property type="entry name" value="Rotamase_3"/>
    <property type="match status" value="1"/>
</dbReference>
<keyword evidence="5 6" id="KW-0413">Isomerase</keyword>
<proteinExistence type="predicted"/>
<evidence type="ECO:0000256" key="7">
    <source>
        <dbReference type="SAM" id="MobiDB-lite"/>
    </source>
</evidence>
<dbReference type="AlphaFoldDB" id="A0A1F7S117"/>
<evidence type="ECO:0000256" key="5">
    <source>
        <dbReference type="ARBA" id="ARBA00023235"/>
    </source>
</evidence>
<gene>
    <name evidence="10" type="ORF">A2149_01075</name>
</gene>
<dbReference type="Pfam" id="PF13624">
    <property type="entry name" value="SurA_N_3"/>
    <property type="match status" value="1"/>
</dbReference>
<dbReference type="InterPro" id="IPR046357">
    <property type="entry name" value="PPIase_dom_sf"/>
</dbReference>
<dbReference type="GO" id="GO:0003755">
    <property type="term" value="F:peptidyl-prolyl cis-trans isomerase activity"/>
    <property type="evidence" value="ECO:0007669"/>
    <property type="project" value="UniProtKB-KW"/>
</dbReference>
<evidence type="ECO:0000259" key="9">
    <source>
        <dbReference type="PROSITE" id="PS50198"/>
    </source>
</evidence>
<keyword evidence="4 6" id="KW-0697">Rotamase</keyword>
<sequence length="366" mass="41585">MEDKDELEGSDKDSQEDLSGFEVSSGEGLNVDSQKKKKKSLPVILISLVIVGLVVVYTIGGNSSALKSYVNKYILKDYAIRVNSQVIGRAEYDRIYNKEMEMAKEFLKTQHRELDLKGAEAKKLGDEIKKRIVDQLSVRLLLLDDAIKKGYNVSDKDIDAQINGLIEKMGKERFNAILKKDNLTIDYIKDDFKKQMIVQKYLIEKMKQIKIDDNGTEQYFKQNKGKYNYPEMVRASHILLKTEQEAKEVLKQLKGGADFAKLAETRSIDPSAKENKGDLNFFPKGAMIPEFEKIAFTSPVGKLSGIVKTQFGYHIIKVTDRKEASDVKFEQVKKAVKGEMVKEKQKNLIDKTINDLKAKAEIDVRV</sequence>
<name>A0A1F7S117_9BACT</name>
<dbReference type="PROSITE" id="PS50198">
    <property type="entry name" value="PPIC_PPIASE_2"/>
    <property type="match status" value="1"/>
</dbReference>
<dbReference type="SUPFAM" id="SSF54534">
    <property type="entry name" value="FKBP-like"/>
    <property type="match status" value="1"/>
</dbReference>
<evidence type="ECO:0000256" key="8">
    <source>
        <dbReference type="SAM" id="Phobius"/>
    </source>
</evidence>
<evidence type="ECO:0000256" key="6">
    <source>
        <dbReference type="PROSITE-ProRule" id="PRU00278"/>
    </source>
</evidence>
<reference evidence="10 11" key="1">
    <citation type="journal article" date="2016" name="Nat. Commun.">
        <title>Thousands of microbial genomes shed light on interconnected biogeochemical processes in an aquifer system.</title>
        <authorList>
            <person name="Anantharaman K."/>
            <person name="Brown C.T."/>
            <person name="Hug L.A."/>
            <person name="Sharon I."/>
            <person name="Castelle C.J."/>
            <person name="Probst A.J."/>
            <person name="Thomas B.C."/>
            <person name="Singh A."/>
            <person name="Wilkins M.J."/>
            <person name="Karaoz U."/>
            <person name="Brodie E.L."/>
            <person name="Williams K.H."/>
            <person name="Hubbard S.S."/>
            <person name="Banfield J.F."/>
        </authorList>
    </citation>
    <scope>NUCLEOTIDE SEQUENCE [LARGE SCALE GENOMIC DNA]</scope>
</reference>
<evidence type="ECO:0000256" key="2">
    <source>
        <dbReference type="ARBA" id="ARBA00013194"/>
    </source>
</evidence>
<dbReference type="SUPFAM" id="SSF109998">
    <property type="entry name" value="Triger factor/SurA peptide-binding domain-like"/>
    <property type="match status" value="1"/>
</dbReference>
<protein>
    <recommendedName>
        <fullName evidence="2">peptidylprolyl isomerase</fullName>
        <ecNumber evidence="2">5.2.1.8</ecNumber>
    </recommendedName>
</protein>
<dbReference type="Proteomes" id="UP000178435">
    <property type="component" value="Unassembled WGS sequence"/>
</dbReference>
<evidence type="ECO:0000313" key="11">
    <source>
        <dbReference type="Proteomes" id="UP000178435"/>
    </source>
</evidence>
<evidence type="ECO:0000256" key="3">
    <source>
        <dbReference type="ARBA" id="ARBA00022729"/>
    </source>
</evidence>
<dbReference type="PANTHER" id="PTHR47245:SF1">
    <property type="entry name" value="FOLDASE PROTEIN PRSA"/>
    <property type="match status" value="1"/>
</dbReference>
<comment type="caution">
    <text evidence="10">The sequence shown here is derived from an EMBL/GenBank/DDBJ whole genome shotgun (WGS) entry which is preliminary data.</text>
</comment>
<dbReference type="EC" id="5.2.1.8" evidence="2"/>
<evidence type="ECO:0000256" key="4">
    <source>
        <dbReference type="ARBA" id="ARBA00023110"/>
    </source>
</evidence>
<dbReference type="InterPro" id="IPR050245">
    <property type="entry name" value="PrsA_foldase"/>
</dbReference>
<comment type="catalytic activity">
    <reaction evidence="1">
        <text>[protein]-peptidylproline (omega=180) = [protein]-peptidylproline (omega=0)</text>
        <dbReference type="Rhea" id="RHEA:16237"/>
        <dbReference type="Rhea" id="RHEA-COMP:10747"/>
        <dbReference type="Rhea" id="RHEA-COMP:10748"/>
        <dbReference type="ChEBI" id="CHEBI:83833"/>
        <dbReference type="ChEBI" id="CHEBI:83834"/>
        <dbReference type="EC" id="5.2.1.8"/>
    </reaction>
</comment>
<accession>A0A1F7S117</accession>
<keyword evidence="8" id="KW-0472">Membrane</keyword>
<keyword evidence="8" id="KW-1133">Transmembrane helix</keyword>
<dbReference type="InterPro" id="IPR000297">
    <property type="entry name" value="PPIase_PpiC"/>
</dbReference>
<organism evidence="10 11">
    <name type="scientific">Candidatus Schekmanbacteria bacterium RBG_16_38_11</name>
    <dbReference type="NCBI Taxonomy" id="1817880"/>
    <lineage>
        <taxon>Bacteria</taxon>
        <taxon>Candidatus Schekmaniibacteriota</taxon>
    </lineage>
</organism>
<dbReference type="EMBL" id="MGDF01000011">
    <property type="protein sequence ID" value="OGL47513.1"/>
    <property type="molecule type" value="Genomic_DNA"/>
</dbReference>
<dbReference type="PANTHER" id="PTHR47245">
    <property type="entry name" value="PEPTIDYLPROLYL ISOMERASE"/>
    <property type="match status" value="1"/>
</dbReference>
<dbReference type="InterPro" id="IPR027304">
    <property type="entry name" value="Trigger_fact/SurA_dom_sf"/>
</dbReference>